<proteinExistence type="predicted"/>
<dbReference type="RefSeq" id="WP_380044352.1">
    <property type="nucleotide sequence ID" value="NZ_JBHLTC010000006.1"/>
</dbReference>
<comment type="caution">
    <text evidence="1">The sequence shown here is derived from an EMBL/GenBank/DDBJ whole genome shotgun (WGS) entry which is preliminary data.</text>
</comment>
<reference evidence="1 2" key="1">
    <citation type="submission" date="2024-09" db="EMBL/GenBank/DDBJ databases">
        <authorList>
            <person name="Sun Q."/>
            <person name="Mori K."/>
        </authorList>
    </citation>
    <scope>NUCLEOTIDE SEQUENCE [LARGE SCALE GENOMIC DNA]</scope>
    <source>
        <strain evidence="1 2">CGMCC 1.15906</strain>
    </source>
</reference>
<name>A0ABV6QG89_9ACTN</name>
<accession>A0ABV6QG89</accession>
<gene>
    <name evidence="1" type="ORF">ACFFGN_06230</name>
</gene>
<evidence type="ECO:0000313" key="1">
    <source>
        <dbReference type="EMBL" id="MFC0623651.1"/>
    </source>
</evidence>
<dbReference type="Proteomes" id="UP001589890">
    <property type="component" value="Unassembled WGS sequence"/>
</dbReference>
<sequence length="79" mass="8723">MKKLFMAVAATAVVVGGGVVTAPVASASPLRYYTTFYTGDTYSQCVQRGNQGIRNGEWWDYQCRLESYGSDLYIQISPN</sequence>
<dbReference type="EMBL" id="JBHLTC010000006">
    <property type="protein sequence ID" value="MFC0623651.1"/>
    <property type="molecule type" value="Genomic_DNA"/>
</dbReference>
<protein>
    <recommendedName>
        <fullName evidence="3">LysM domain-containing protein</fullName>
    </recommendedName>
</protein>
<keyword evidence="2" id="KW-1185">Reference proteome</keyword>
<organism evidence="1 2">
    <name type="scientific">Kribbella deserti</name>
    <dbReference type="NCBI Taxonomy" id="1926257"/>
    <lineage>
        <taxon>Bacteria</taxon>
        <taxon>Bacillati</taxon>
        <taxon>Actinomycetota</taxon>
        <taxon>Actinomycetes</taxon>
        <taxon>Propionibacteriales</taxon>
        <taxon>Kribbellaceae</taxon>
        <taxon>Kribbella</taxon>
    </lineage>
</organism>
<evidence type="ECO:0000313" key="2">
    <source>
        <dbReference type="Proteomes" id="UP001589890"/>
    </source>
</evidence>
<evidence type="ECO:0008006" key="3">
    <source>
        <dbReference type="Google" id="ProtNLM"/>
    </source>
</evidence>